<dbReference type="EMBL" id="JAHRHJ020000870">
    <property type="protein sequence ID" value="KAH9293658.1"/>
    <property type="molecule type" value="Genomic_DNA"/>
</dbReference>
<organism evidence="1 2">
    <name type="scientific">Taxus chinensis</name>
    <name type="common">Chinese yew</name>
    <name type="synonym">Taxus wallichiana var. chinensis</name>
    <dbReference type="NCBI Taxonomy" id="29808"/>
    <lineage>
        <taxon>Eukaryota</taxon>
        <taxon>Viridiplantae</taxon>
        <taxon>Streptophyta</taxon>
        <taxon>Embryophyta</taxon>
        <taxon>Tracheophyta</taxon>
        <taxon>Spermatophyta</taxon>
        <taxon>Pinopsida</taxon>
        <taxon>Pinidae</taxon>
        <taxon>Conifers II</taxon>
        <taxon>Cupressales</taxon>
        <taxon>Taxaceae</taxon>
        <taxon>Taxus</taxon>
    </lineage>
</organism>
<dbReference type="Proteomes" id="UP000824469">
    <property type="component" value="Unassembled WGS sequence"/>
</dbReference>
<keyword evidence="2" id="KW-1185">Reference proteome</keyword>
<accession>A0AA38CCD7</accession>
<feature type="non-terminal residue" evidence="1">
    <location>
        <position position="1"/>
    </location>
</feature>
<evidence type="ECO:0000313" key="2">
    <source>
        <dbReference type="Proteomes" id="UP000824469"/>
    </source>
</evidence>
<gene>
    <name evidence="1" type="ORF">KI387_041138</name>
</gene>
<comment type="caution">
    <text evidence="1">The sequence shown here is derived from an EMBL/GenBank/DDBJ whole genome shotgun (WGS) entry which is preliminary data.</text>
</comment>
<dbReference type="OMA" id="FIPKWMG"/>
<sequence>LPIEFDIPTVRVMKNERMDESDSVKERLVHLHLLEEMREIAKDTSYKKKMKQKEYFDQKI</sequence>
<evidence type="ECO:0000313" key="1">
    <source>
        <dbReference type="EMBL" id="KAH9293658.1"/>
    </source>
</evidence>
<proteinExistence type="predicted"/>
<reference evidence="1 2" key="1">
    <citation type="journal article" date="2021" name="Nat. Plants">
        <title>The Taxus genome provides insights into paclitaxel biosynthesis.</title>
        <authorList>
            <person name="Xiong X."/>
            <person name="Gou J."/>
            <person name="Liao Q."/>
            <person name="Li Y."/>
            <person name="Zhou Q."/>
            <person name="Bi G."/>
            <person name="Li C."/>
            <person name="Du R."/>
            <person name="Wang X."/>
            <person name="Sun T."/>
            <person name="Guo L."/>
            <person name="Liang H."/>
            <person name="Lu P."/>
            <person name="Wu Y."/>
            <person name="Zhang Z."/>
            <person name="Ro D.K."/>
            <person name="Shang Y."/>
            <person name="Huang S."/>
            <person name="Yan J."/>
        </authorList>
    </citation>
    <scope>NUCLEOTIDE SEQUENCE [LARGE SCALE GENOMIC DNA]</scope>
    <source>
        <strain evidence="1">Ta-2019</strain>
    </source>
</reference>
<protein>
    <submittedName>
        <fullName evidence="1">Uncharacterized protein</fullName>
    </submittedName>
</protein>
<feature type="non-terminal residue" evidence="1">
    <location>
        <position position="60"/>
    </location>
</feature>
<dbReference type="AlphaFoldDB" id="A0AA38CCD7"/>
<name>A0AA38CCD7_TAXCH</name>